<evidence type="ECO:0000313" key="2">
    <source>
        <dbReference type="Proteomes" id="UP000267027"/>
    </source>
</evidence>
<sequence length="747" mass="84745">MTISDERPSHFIHRGLKDLPGHSLNNPSYKPRKVLFRHHDGRLLSGCGGDVEVFHPLELERSQSTGLPVRGTVVTVFSGKDTVIGIKAIDQGGRDTSTVDFVVGLKSGSDNIEEYFQTPRILTKELQGIWLWRPIQSGLLWRDGGILHVAYYDGYVRVGVIVEQYEDMLLVQDKSELVKANEQPRRKPLRERKIDRFGLSDSSLPKNYEEEDTNDEEISATHAEFYALKVDFRNHSIRADRVSQHLATLRKLLQISQKAVEANIAINDSIELTQSELDGLVQFSKIHNEYVKSGDYSMIAKSGVDFEERKYAIQELLRKVKVTETISLIEDWEKKVCSFYLGSCLGRTVSMFKRLQFRVASISLDSQYDTRLTAACLMNGVDGVYVTDNKEVFPIYFYREKRFFDAGNPISLPSFDYLTSILMLHDGMILGSCSGGLLHLEFDPKRKYDHFIIASSLMAHPFSHGPVNDLKILPTEDTYLALHCSDVEVVVSERDTGLSPDRWHRVTYHSGGALCLACTPFSLDHRGAFAIAGSKTYVRIKALHYTEDNMVGLHDLGQSRFTDENGKDIEVLNVSLDPAMECRPLPCKLRYSVGYADKAIRTYVALLTGQHEFTVSEKFVAQIEPLHCVSLMEVSITSMVRVVGKSCYLVLGYKDSRVQLFEERGKGTGKLDSVGWIDDCHPASDLRPVTELERIKIDVYLRMIENAFCSLFEKVPFEFALFGCGITMHKLTVDERKRLEKYRNFEF</sequence>
<gene>
    <name evidence="1" type="ORF">ACOC_LOCUS6819</name>
</gene>
<accession>A0A158PHV7</accession>
<evidence type="ECO:0000313" key="1">
    <source>
        <dbReference type="EMBL" id="VDM58404.1"/>
    </source>
</evidence>
<protein>
    <submittedName>
        <fullName evidence="3">Transducin family protein / WD-40 repeat family protein</fullName>
    </submittedName>
</protein>
<proteinExistence type="predicted"/>
<evidence type="ECO:0000313" key="3">
    <source>
        <dbReference type="WBParaSite" id="ACOC_0000681801-mRNA-1"/>
    </source>
</evidence>
<dbReference type="InterPro" id="IPR036322">
    <property type="entry name" value="WD40_repeat_dom_sf"/>
</dbReference>
<name>A0A158PHV7_ANGCS</name>
<dbReference type="Proteomes" id="UP000267027">
    <property type="component" value="Unassembled WGS sequence"/>
</dbReference>
<dbReference type="WBParaSite" id="ACOC_0000681801-mRNA-1">
    <property type="protein sequence ID" value="ACOC_0000681801-mRNA-1"/>
    <property type="gene ID" value="ACOC_0000681801"/>
</dbReference>
<organism evidence="3">
    <name type="scientific">Angiostrongylus costaricensis</name>
    <name type="common">Nematode worm</name>
    <dbReference type="NCBI Taxonomy" id="334426"/>
    <lineage>
        <taxon>Eukaryota</taxon>
        <taxon>Metazoa</taxon>
        <taxon>Ecdysozoa</taxon>
        <taxon>Nematoda</taxon>
        <taxon>Chromadorea</taxon>
        <taxon>Rhabditida</taxon>
        <taxon>Rhabditina</taxon>
        <taxon>Rhabditomorpha</taxon>
        <taxon>Strongyloidea</taxon>
        <taxon>Metastrongylidae</taxon>
        <taxon>Angiostrongylus</taxon>
    </lineage>
</organism>
<dbReference type="OMA" id="AYYDGFV"/>
<dbReference type="EMBL" id="UYYA01003980">
    <property type="protein sequence ID" value="VDM58404.1"/>
    <property type="molecule type" value="Genomic_DNA"/>
</dbReference>
<dbReference type="AlphaFoldDB" id="A0A158PHV7"/>
<dbReference type="OrthoDB" id="5868167at2759"/>
<keyword evidence="2" id="KW-1185">Reference proteome</keyword>
<reference evidence="1 2" key="2">
    <citation type="submission" date="2018-11" db="EMBL/GenBank/DDBJ databases">
        <authorList>
            <consortium name="Pathogen Informatics"/>
        </authorList>
    </citation>
    <scope>NUCLEOTIDE SEQUENCE [LARGE SCALE GENOMIC DNA]</scope>
    <source>
        <strain evidence="1 2">Costa Rica</strain>
    </source>
</reference>
<reference evidence="3" key="1">
    <citation type="submission" date="2016-04" db="UniProtKB">
        <authorList>
            <consortium name="WormBaseParasite"/>
        </authorList>
    </citation>
    <scope>IDENTIFICATION</scope>
</reference>
<dbReference type="SUPFAM" id="SSF50978">
    <property type="entry name" value="WD40 repeat-like"/>
    <property type="match status" value="1"/>
</dbReference>